<proteinExistence type="predicted"/>
<evidence type="ECO:0000259" key="1">
    <source>
        <dbReference type="Pfam" id="PF09860"/>
    </source>
</evidence>
<sequence>MPSHVQALKGPTNRKCAKWLLEWVTAALPVGKRMSEREVSDRLALVVDDVVTLGRYLVDAGMLARTPDGAVYQVEKRYGSRTTSDDFSAIIHGLPRGYCSTAPTA</sequence>
<keyword evidence="3" id="KW-1185">Reference proteome</keyword>
<gene>
    <name evidence="2" type="ORF">E3O10_13965</name>
</gene>
<evidence type="ECO:0000313" key="2">
    <source>
        <dbReference type="EMBL" id="TFB86718.1"/>
    </source>
</evidence>
<protein>
    <submittedName>
        <fullName evidence="2">DUF2087 domain-containing protein</fullName>
    </submittedName>
</protein>
<dbReference type="OrthoDB" id="529288at2"/>
<dbReference type="RefSeq" id="WP_092110343.1">
    <property type="nucleotide sequence ID" value="NZ_FOCN01000009.1"/>
</dbReference>
<evidence type="ECO:0000313" key="3">
    <source>
        <dbReference type="Proteomes" id="UP000297654"/>
    </source>
</evidence>
<dbReference type="AlphaFoldDB" id="A0A5F0D1G0"/>
<dbReference type="InterPro" id="IPR018656">
    <property type="entry name" value="DUF2087"/>
</dbReference>
<comment type="caution">
    <text evidence="2">The sequence shown here is derived from an EMBL/GenBank/DDBJ whole genome shotgun (WGS) entry which is preliminary data.</text>
</comment>
<name>A0A5F0D1G0_9MICO</name>
<feature type="domain" description="DUF2087" evidence="1">
    <location>
        <begin position="11"/>
        <end position="73"/>
    </location>
</feature>
<organism evidence="2 3">
    <name type="scientific">Cryobacterium luteum</name>
    <dbReference type="NCBI Taxonomy" id="1424661"/>
    <lineage>
        <taxon>Bacteria</taxon>
        <taxon>Bacillati</taxon>
        <taxon>Actinomycetota</taxon>
        <taxon>Actinomycetes</taxon>
        <taxon>Micrococcales</taxon>
        <taxon>Microbacteriaceae</taxon>
        <taxon>Cryobacterium</taxon>
    </lineage>
</organism>
<accession>A0A5F0D1G0</accession>
<dbReference type="Pfam" id="PF09860">
    <property type="entry name" value="DUF2087"/>
    <property type="match status" value="1"/>
</dbReference>
<reference evidence="2 3" key="1">
    <citation type="submission" date="2019-03" db="EMBL/GenBank/DDBJ databases">
        <title>Genomics of glacier-inhabiting Cryobacterium strains.</title>
        <authorList>
            <person name="Liu Q."/>
            <person name="Xin Y.-H."/>
        </authorList>
    </citation>
    <scope>NUCLEOTIDE SEQUENCE [LARGE SCALE GENOMIC DNA]</scope>
    <source>
        <strain evidence="2 3">Hh15</strain>
    </source>
</reference>
<dbReference type="EMBL" id="SOFF01000033">
    <property type="protein sequence ID" value="TFB86718.1"/>
    <property type="molecule type" value="Genomic_DNA"/>
</dbReference>
<dbReference type="Proteomes" id="UP000297654">
    <property type="component" value="Unassembled WGS sequence"/>
</dbReference>